<keyword evidence="2 4" id="KW-0863">Zinc-finger</keyword>
<evidence type="ECO:0000259" key="5">
    <source>
        <dbReference type="PROSITE" id="PS50966"/>
    </source>
</evidence>
<dbReference type="Pfam" id="PF04434">
    <property type="entry name" value="SWIM"/>
    <property type="match status" value="1"/>
</dbReference>
<dbReference type="AlphaFoldDB" id="A0AAD4Z732"/>
<sequence>MEMNARRRRVADEWNTMLCLEMERKLEKSFESGRHWDVSRSSDFLFKVHGEDSVMVDLQRSTCSCWMWEIKEFPCAHALVAILKNDENPF</sequence>
<keyword evidence="7" id="KW-1185">Reference proteome</keyword>
<name>A0AAD4Z732_PRUDU</name>
<evidence type="ECO:0000256" key="1">
    <source>
        <dbReference type="ARBA" id="ARBA00022723"/>
    </source>
</evidence>
<keyword evidence="1" id="KW-0479">Metal-binding</keyword>
<dbReference type="InterPro" id="IPR007527">
    <property type="entry name" value="Znf_SWIM"/>
</dbReference>
<evidence type="ECO:0000256" key="4">
    <source>
        <dbReference type="PROSITE-ProRule" id="PRU00325"/>
    </source>
</evidence>
<organism evidence="6 7">
    <name type="scientific">Prunus dulcis</name>
    <name type="common">Almond</name>
    <name type="synonym">Amygdalus dulcis</name>
    <dbReference type="NCBI Taxonomy" id="3755"/>
    <lineage>
        <taxon>Eukaryota</taxon>
        <taxon>Viridiplantae</taxon>
        <taxon>Streptophyta</taxon>
        <taxon>Embryophyta</taxon>
        <taxon>Tracheophyta</taxon>
        <taxon>Spermatophyta</taxon>
        <taxon>Magnoliopsida</taxon>
        <taxon>eudicotyledons</taxon>
        <taxon>Gunneridae</taxon>
        <taxon>Pentapetalae</taxon>
        <taxon>rosids</taxon>
        <taxon>fabids</taxon>
        <taxon>Rosales</taxon>
        <taxon>Rosaceae</taxon>
        <taxon>Amygdaloideae</taxon>
        <taxon>Amygdaleae</taxon>
        <taxon>Prunus</taxon>
    </lineage>
</organism>
<keyword evidence="3" id="KW-0862">Zinc</keyword>
<dbReference type="PROSITE" id="PS50966">
    <property type="entry name" value="ZF_SWIM"/>
    <property type="match status" value="1"/>
</dbReference>
<dbReference type="GO" id="GO:0008270">
    <property type="term" value="F:zinc ion binding"/>
    <property type="evidence" value="ECO:0007669"/>
    <property type="project" value="UniProtKB-KW"/>
</dbReference>
<reference evidence="6 7" key="1">
    <citation type="journal article" date="2022" name="G3 (Bethesda)">
        <title>Whole-genome sequence and methylome profiling of the almond [Prunus dulcis (Mill.) D.A. Webb] cultivar 'Nonpareil'.</title>
        <authorList>
            <person name="D'Amico-Willman K.M."/>
            <person name="Ouma W.Z."/>
            <person name="Meulia T."/>
            <person name="Sideli G.M."/>
            <person name="Gradziel T.M."/>
            <person name="Fresnedo-Ramirez J."/>
        </authorList>
    </citation>
    <scope>NUCLEOTIDE SEQUENCE [LARGE SCALE GENOMIC DNA]</scope>
    <source>
        <strain evidence="6">Clone GOH B32 T37-40</strain>
    </source>
</reference>
<accession>A0AAD4Z732</accession>
<comment type="caution">
    <text evidence="6">The sequence shown here is derived from an EMBL/GenBank/DDBJ whole genome shotgun (WGS) entry which is preliminary data.</text>
</comment>
<dbReference type="SMART" id="SM00575">
    <property type="entry name" value="ZnF_PMZ"/>
    <property type="match status" value="1"/>
</dbReference>
<dbReference type="InterPro" id="IPR006564">
    <property type="entry name" value="Znf_PMZ"/>
</dbReference>
<dbReference type="Proteomes" id="UP001054821">
    <property type="component" value="Chromosome 4"/>
</dbReference>
<gene>
    <name evidence="6" type="ORF">L3X38_025164</name>
</gene>
<evidence type="ECO:0000256" key="3">
    <source>
        <dbReference type="ARBA" id="ARBA00022833"/>
    </source>
</evidence>
<feature type="domain" description="SWIM-type" evidence="5">
    <location>
        <begin position="54"/>
        <end position="86"/>
    </location>
</feature>
<evidence type="ECO:0000313" key="7">
    <source>
        <dbReference type="Proteomes" id="UP001054821"/>
    </source>
</evidence>
<dbReference type="PANTHER" id="PTHR31973">
    <property type="entry name" value="POLYPROTEIN, PUTATIVE-RELATED"/>
    <property type="match status" value="1"/>
</dbReference>
<dbReference type="EMBL" id="JAJFAZ020000004">
    <property type="protein sequence ID" value="KAI5335031.1"/>
    <property type="molecule type" value="Genomic_DNA"/>
</dbReference>
<protein>
    <recommendedName>
        <fullName evidence="5">SWIM-type domain-containing protein</fullName>
    </recommendedName>
</protein>
<proteinExistence type="predicted"/>
<evidence type="ECO:0000256" key="2">
    <source>
        <dbReference type="ARBA" id="ARBA00022771"/>
    </source>
</evidence>
<dbReference type="PANTHER" id="PTHR31973:SF187">
    <property type="entry name" value="MUTATOR TRANSPOSASE MUDRA PROTEIN"/>
    <property type="match status" value="1"/>
</dbReference>
<evidence type="ECO:0000313" key="6">
    <source>
        <dbReference type="EMBL" id="KAI5335031.1"/>
    </source>
</evidence>